<sequence length="110" mass="11663">MAAIDPADDVSAPALRELGPGATPLAIRAALLPEDRPDFDRAYQEALAEASSSYDLTVVHRVVNQWRGIAALQLDRVQFEKTARRVAELRTGTALPADASLAAVRAAAGI</sequence>
<comment type="caution">
    <text evidence="1">The sequence shown here is derived from an EMBL/GenBank/DDBJ whole genome shotgun (WGS) entry which is preliminary data.</text>
</comment>
<evidence type="ECO:0000313" key="1">
    <source>
        <dbReference type="EMBL" id="MEJ2862851.1"/>
    </source>
</evidence>
<name>A0ABU8M730_9PSEU</name>
<accession>A0ABU8M730</accession>
<dbReference type="EMBL" id="JBBEGM010000006">
    <property type="protein sequence ID" value="MEJ2862851.1"/>
    <property type="molecule type" value="Genomic_DNA"/>
</dbReference>
<dbReference type="InterPro" id="IPR046214">
    <property type="entry name" value="DUF6247"/>
</dbReference>
<keyword evidence="2" id="KW-1185">Reference proteome</keyword>
<dbReference type="RefSeq" id="WP_337704219.1">
    <property type="nucleotide sequence ID" value="NZ_JBBEGM010000006.1"/>
</dbReference>
<organism evidence="1 2">
    <name type="scientific">Actinomycetospora flava</name>
    <dbReference type="NCBI Taxonomy" id="3129232"/>
    <lineage>
        <taxon>Bacteria</taxon>
        <taxon>Bacillati</taxon>
        <taxon>Actinomycetota</taxon>
        <taxon>Actinomycetes</taxon>
        <taxon>Pseudonocardiales</taxon>
        <taxon>Pseudonocardiaceae</taxon>
        <taxon>Actinomycetospora</taxon>
    </lineage>
</organism>
<dbReference type="Pfam" id="PF19760">
    <property type="entry name" value="DUF6247"/>
    <property type="match status" value="1"/>
</dbReference>
<evidence type="ECO:0000313" key="2">
    <source>
        <dbReference type="Proteomes" id="UP001369736"/>
    </source>
</evidence>
<gene>
    <name evidence="1" type="ORF">WCD58_16895</name>
</gene>
<dbReference type="Proteomes" id="UP001369736">
    <property type="component" value="Unassembled WGS sequence"/>
</dbReference>
<protein>
    <submittedName>
        <fullName evidence="1">DUF6247 family protein</fullName>
    </submittedName>
</protein>
<reference evidence="1 2" key="1">
    <citation type="submission" date="2024-03" db="EMBL/GenBank/DDBJ databases">
        <title>Actinomycetospora sp. OC33-EN07, a novel actinomycete isolated from wild orchid (Aerides multiflora).</title>
        <authorList>
            <person name="Suriyachadkun C."/>
        </authorList>
    </citation>
    <scope>NUCLEOTIDE SEQUENCE [LARGE SCALE GENOMIC DNA]</scope>
    <source>
        <strain evidence="1 2">OC33-EN07</strain>
    </source>
</reference>
<proteinExistence type="predicted"/>